<dbReference type="EMBL" id="MGAY01000015">
    <property type="protein sequence ID" value="OGK57038.1"/>
    <property type="molecule type" value="Genomic_DNA"/>
</dbReference>
<dbReference type="SUPFAM" id="SSF89095">
    <property type="entry name" value="GatB/YqeY motif"/>
    <property type="match status" value="1"/>
</dbReference>
<dbReference type="InterPro" id="IPR019004">
    <property type="entry name" value="YqeY/Aim41"/>
</dbReference>
<dbReference type="PANTHER" id="PTHR28055:SF1">
    <property type="entry name" value="ALTERED INHERITANCE OF MITOCHONDRIA PROTEIN 41, MITOCHONDRIAL"/>
    <property type="match status" value="1"/>
</dbReference>
<dbReference type="InterPro" id="IPR042184">
    <property type="entry name" value="YqeY/Aim41_N"/>
</dbReference>
<dbReference type="PANTHER" id="PTHR28055">
    <property type="entry name" value="ALTERED INHERITANCE OF MITOCHONDRIA PROTEIN 41, MITOCHONDRIAL"/>
    <property type="match status" value="1"/>
</dbReference>
<reference evidence="1 2" key="1">
    <citation type="journal article" date="2016" name="Nat. Commun.">
        <title>Thousands of microbial genomes shed light on interconnected biogeochemical processes in an aquifer system.</title>
        <authorList>
            <person name="Anantharaman K."/>
            <person name="Brown C.T."/>
            <person name="Hug L.A."/>
            <person name="Sharon I."/>
            <person name="Castelle C.J."/>
            <person name="Probst A.J."/>
            <person name="Thomas B.C."/>
            <person name="Singh A."/>
            <person name="Wilkins M.J."/>
            <person name="Karaoz U."/>
            <person name="Brodie E.L."/>
            <person name="Williams K.H."/>
            <person name="Hubbard S.S."/>
            <person name="Banfield J.F."/>
        </authorList>
    </citation>
    <scope>NUCLEOTIDE SEQUENCE [LARGE SCALE GENOMIC DNA]</scope>
</reference>
<dbReference type="AlphaFoldDB" id="A0A1F7JN50"/>
<proteinExistence type="predicted"/>
<dbReference type="Proteomes" id="UP000176376">
    <property type="component" value="Unassembled WGS sequence"/>
</dbReference>
<evidence type="ECO:0008006" key="3">
    <source>
        <dbReference type="Google" id="ProtNLM"/>
    </source>
</evidence>
<dbReference type="InterPro" id="IPR003789">
    <property type="entry name" value="Asn/Gln_tRNA_amidoTrase-B-like"/>
</dbReference>
<gene>
    <name evidence="1" type="ORF">A3J15_01565</name>
</gene>
<dbReference type="Pfam" id="PF09424">
    <property type="entry name" value="YqeY"/>
    <property type="match status" value="1"/>
</dbReference>
<comment type="caution">
    <text evidence="1">The sequence shown here is derived from an EMBL/GenBank/DDBJ whole genome shotgun (WGS) entry which is preliminary data.</text>
</comment>
<evidence type="ECO:0000313" key="2">
    <source>
        <dbReference type="Proteomes" id="UP000176376"/>
    </source>
</evidence>
<dbReference type="Gene3D" id="1.10.1510.10">
    <property type="entry name" value="Uncharacterised protein YqeY/AIM41 PF09424, N-terminal domain"/>
    <property type="match status" value="1"/>
</dbReference>
<evidence type="ECO:0000313" key="1">
    <source>
        <dbReference type="EMBL" id="OGK57038.1"/>
    </source>
</evidence>
<dbReference type="STRING" id="1802074.A3J15_01565"/>
<name>A0A1F7JN50_9BACT</name>
<sequence length="145" mass="16598">MMLKNKIQRDLVTALKNKNSQLLSVLRFLMAAIKNKEIELQKELSDEDIVTIIQKQVKELKEAKELFLKGDRTDLASQNDEQISLLQAYLPVQLPDSELETEIKKIIEKNQDVYQKNPKAIIGVCIKELKGKAPSDKIINILNKI</sequence>
<dbReference type="GO" id="GO:0016884">
    <property type="term" value="F:carbon-nitrogen ligase activity, with glutamine as amido-N-donor"/>
    <property type="evidence" value="ECO:0007669"/>
    <property type="project" value="InterPro"/>
</dbReference>
<organism evidence="1 2">
    <name type="scientific">Candidatus Roizmanbacteria bacterium RIFCSPLOWO2_02_FULL_38_10</name>
    <dbReference type="NCBI Taxonomy" id="1802074"/>
    <lineage>
        <taxon>Bacteria</taxon>
        <taxon>Candidatus Roizmaniibacteriota</taxon>
    </lineage>
</organism>
<accession>A0A1F7JN50</accession>
<protein>
    <recommendedName>
        <fullName evidence="3">Glutamyl-tRNA amidotransferase</fullName>
    </recommendedName>
</protein>